<dbReference type="GO" id="GO:0003682">
    <property type="term" value="F:chromatin binding"/>
    <property type="evidence" value="ECO:0007669"/>
    <property type="project" value="InterPro"/>
</dbReference>
<sequence>MFESDDEENGPITPSPTHSEIMRNCAPETPQDCGPKLKFGSSSSEDEDDTVEAMEVDEEVPKENGRSASPPSPPGQKELRIALSLPSQISFSEQTVQFTESSCSSSPISISFSEEIVQFTQSSCSSPPISISPSSKITETDERITVTQKPGPPQIGFTISLPSPRMNGSPPPARQRHERQRFADSSDDEKKEMNREEQKWEKRREERNEIAEHGCPRVWNSSPTHEDMESVYEEHDIAERRARKEVEKDEVSKKLEKREKDKKKSKKAKKAKKSKKKKKRHRDSESDSSSDEKSKKKKKKKRSRKHSSSEDDSESSEDEERRKKKKKRRRSESSTESANEEKEKAKKRRRAERKSESGDEWVEFTDEMRAEVEQKKKEEEAEMIGPAIPEELLARDQSSHAEVAGKADYGKDMLRGEAQAMAAYIAQGKRIPRRGEIGLSSTEISEFEKVGYVMSGTRHKSMEATRLRKENQVLTAEEKRLLSNFSQEERKKREELTLQQFRDLINSKKK</sequence>
<gene>
    <name evidence="4" type="ORF">QR680_012370</name>
</gene>
<protein>
    <recommendedName>
        <fullName evidence="3">NF-kappa-B-activating protein C-terminal domain-containing protein</fullName>
    </recommendedName>
</protein>
<keyword evidence="5" id="KW-1185">Reference proteome</keyword>
<evidence type="ECO:0000313" key="5">
    <source>
        <dbReference type="Proteomes" id="UP001175271"/>
    </source>
</evidence>
<comment type="caution">
    <text evidence="4">The sequence shown here is derived from an EMBL/GenBank/DDBJ whole genome shotgun (WGS) entry which is preliminary data.</text>
</comment>
<feature type="domain" description="NF-kappa-B-activating protein C-terminal" evidence="3">
    <location>
        <begin position="407"/>
        <end position="506"/>
    </location>
</feature>
<feature type="compositionally biased region" description="Basic residues" evidence="2">
    <location>
        <begin position="260"/>
        <end position="281"/>
    </location>
</feature>
<dbReference type="EMBL" id="JAUCMV010000002">
    <property type="protein sequence ID" value="KAK0416243.1"/>
    <property type="molecule type" value="Genomic_DNA"/>
</dbReference>
<dbReference type="GO" id="GO:0010468">
    <property type="term" value="P:regulation of gene expression"/>
    <property type="evidence" value="ECO:0007669"/>
    <property type="project" value="TreeGrafter"/>
</dbReference>
<comment type="similarity">
    <text evidence="1">Belongs to the NKAP family.</text>
</comment>
<feature type="compositionally biased region" description="Basic and acidic residues" evidence="2">
    <location>
        <begin position="224"/>
        <end position="259"/>
    </location>
</feature>
<proteinExistence type="inferred from homology"/>
<feature type="compositionally biased region" description="Low complexity" evidence="2">
    <location>
        <begin position="121"/>
        <end position="137"/>
    </location>
</feature>
<dbReference type="AlphaFoldDB" id="A0AA39I1U1"/>
<accession>A0AA39I1U1</accession>
<feature type="compositionally biased region" description="Basic residues" evidence="2">
    <location>
        <begin position="295"/>
        <end position="306"/>
    </location>
</feature>
<evidence type="ECO:0000256" key="2">
    <source>
        <dbReference type="SAM" id="MobiDB-lite"/>
    </source>
</evidence>
<dbReference type="PANTHER" id="PTHR13087">
    <property type="entry name" value="NF-KAPPA B ACTIVATING PROTEIN"/>
    <property type="match status" value="1"/>
</dbReference>
<feature type="compositionally biased region" description="Basic and acidic residues" evidence="2">
    <location>
        <begin position="282"/>
        <end position="294"/>
    </location>
</feature>
<dbReference type="Pfam" id="PF06047">
    <property type="entry name" value="Nkap_C"/>
    <property type="match status" value="1"/>
</dbReference>
<evidence type="ECO:0000259" key="3">
    <source>
        <dbReference type="Pfam" id="PF06047"/>
    </source>
</evidence>
<feature type="region of interest" description="Disordered" evidence="2">
    <location>
        <begin position="1"/>
        <end position="78"/>
    </location>
</feature>
<dbReference type="InterPro" id="IPR040466">
    <property type="entry name" value="NKAP"/>
</dbReference>
<feature type="compositionally biased region" description="Acidic residues" evidence="2">
    <location>
        <begin position="44"/>
        <end position="58"/>
    </location>
</feature>
<reference evidence="4" key="1">
    <citation type="submission" date="2023-06" db="EMBL/GenBank/DDBJ databases">
        <title>Genomic analysis of the entomopathogenic nematode Steinernema hermaphroditum.</title>
        <authorList>
            <person name="Schwarz E.M."/>
            <person name="Heppert J.K."/>
            <person name="Baniya A."/>
            <person name="Schwartz H.T."/>
            <person name="Tan C.-H."/>
            <person name="Antoshechkin I."/>
            <person name="Sternberg P.W."/>
            <person name="Goodrich-Blair H."/>
            <person name="Dillman A.R."/>
        </authorList>
    </citation>
    <scope>NUCLEOTIDE SEQUENCE</scope>
    <source>
        <strain evidence="4">PS9179</strain>
        <tissue evidence="4">Whole animal</tissue>
    </source>
</reference>
<feature type="compositionally biased region" description="Basic and acidic residues" evidence="2">
    <location>
        <begin position="180"/>
        <end position="215"/>
    </location>
</feature>
<evidence type="ECO:0000256" key="1">
    <source>
        <dbReference type="ARBA" id="ARBA00009313"/>
    </source>
</evidence>
<dbReference type="GO" id="GO:0005634">
    <property type="term" value="C:nucleus"/>
    <property type="evidence" value="ECO:0007669"/>
    <property type="project" value="TreeGrafter"/>
</dbReference>
<evidence type="ECO:0000313" key="4">
    <source>
        <dbReference type="EMBL" id="KAK0416243.1"/>
    </source>
</evidence>
<dbReference type="PANTHER" id="PTHR13087:SF0">
    <property type="entry name" value="NFKB ACTIVATING PROTEIN LIKE"/>
    <property type="match status" value="1"/>
</dbReference>
<name>A0AA39I1U1_9BILA</name>
<organism evidence="4 5">
    <name type="scientific">Steinernema hermaphroditum</name>
    <dbReference type="NCBI Taxonomy" id="289476"/>
    <lineage>
        <taxon>Eukaryota</taxon>
        <taxon>Metazoa</taxon>
        <taxon>Ecdysozoa</taxon>
        <taxon>Nematoda</taxon>
        <taxon>Chromadorea</taxon>
        <taxon>Rhabditida</taxon>
        <taxon>Tylenchina</taxon>
        <taxon>Panagrolaimomorpha</taxon>
        <taxon>Strongyloidoidea</taxon>
        <taxon>Steinernematidae</taxon>
        <taxon>Steinernema</taxon>
    </lineage>
</organism>
<feature type="region of interest" description="Disordered" evidence="2">
    <location>
        <begin position="121"/>
        <end position="365"/>
    </location>
</feature>
<dbReference type="Proteomes" id="UP001175271">
    <property type="component" value="Unassembled WGS sequence"/>
</dbReference>
<dbReference type="InterPro" id="IPR009269">
    <property type="entry name" value="NKAP_C"/>
</dbReference>